<reference evidence="15 16" key="1">
    <citation type="submission" date="2019-11" db="EMBL/GenBank/DDBJ databases">
        <title>Comparative genomics of hydrocarbon-degrading Desulfosarcina strains.</title>
        <authorList>
            <person name="Watanabe M."/>
            <person name="Kojima H."/>
            <person name="Fukui M."/>
        </authorList>
    </citation>
    <scope>NUCLEOTIDE SEQUENCE [LARGE SCALE GENOMIC DNA]</scope>
    <source>
        <strain evidence="15 16">PL12</strain>
    </source>
</reference>
<sequence>MRAPLSAKRIPFNLDLVLGRGLGRTLLLSFFALAMIPMLLVGAFSDHMAGTHLAQEVRRDIGIIAELKRRQLQAFFDEGSTDADRQGLQPATPAFFNTIDRMLEMPMDDGAGSRVYLVDAQGRWQAGTSGEPEFSRNATVDTDQTRRWREGLSVPPAPFAYAGPGGHPVIGTFAEVRLGETPYALIVEVDRQAAFGARNRFRAMVATLLILTGVGALVVAAGLARSIVGPVRDLSRTALMVAAGRLDHGLDVTAKNEIGELAAACDNMIRHLRAARAENDTRARLMSGLASLHQSISGEHDSGELCLKTLEFLFGFLDLSQADFFFINDKGTLACICRLPGHAEDETHQTFYPQDGGRDQTASEGTIVTLRKDPETGQATPAPATDTARLIAVPLVLQGTVKGVLELEKTEGFHRWEYRFLETAADVIAVALNAALIGQQEAALLERTRKQAEKLQVREAALEEKTGELKDQRRAFRTSEHKLQLKQLELEAANAQMVKNASDLEAHMAILEKQKRDMENQNTELEKAHRELEDKARQLEATSRYKTEFMANMSHELRTPLNSILLLSRLLMENKENTLTVKQSQFAQTIHSAGDDLLNLINEILDLAKVESGKMEVVHRAVRIQSIVHAMQVSFSPLAEQSGVAFTTHVAPDVPGQVFTDRKRIEQIIKNFLSNAFKFTPTGTIRLEIAVDPDVSVCRNPGDRPISKCLDISVVDTGIGIPAAKHRMVFEAFQQVDGSTRRKYGGTGLGLSISRELARLLGGEITLESEAGQGSRFTLHLPLNDQIDETPAVVPTETKRQAPRPPIEGGSRSDRVEASAAPEPVPDDRRRLSPGDESILIIDATSGTTEPIKAFAHRNDYPVLVAEQVQTGLHFADYYLPSAIFASLQLPGARGWALIRRLKANPRTWHTPVFTLSPREDGLAAAFHGAAGHVIEPVTVSSLQAAFHRIERLRSMKDRTVLALAPAPDHFARITEAVGVAPIRIIPATTAAECQAALGVHSVQAVIVHAAMEPTEPQRFLTGMRNHPTPVILFSDGPPPPFCRTAAGQYAGQVNLETVETPDQLLLALVLRLHLPPEALNRPHRDRLQALDRRRPAFEGRQVLLVDDDMRTVFAVSNVLEDQGATVVTGKTGKESLDKLDGFPDIDLILMDVMIAEVDGYRAIREIRNRKRFRTLPIIALTAKAMKGDRSKCIAAGADDYLAKPVNLDKLTSMLRIWLDPQ</sequence>
<accession>A0A5K7YLE6</accession>
<dbReference type="Proteomes" id="UP000427906">
    <property type="component" value="Chromosome"/>
</dbReference>
<comment type="caution">
    <text evidence="8">Lacks conserved residue(s) required for the propagation of feature annotation.</text>
</comment>
<dbReference type="PANTHER" id="PTHR45339">
    <property type="entry name" value="HYBRID SIGNAL TRANSDUCTION HISTIDINE KINASE J"/>
    <property type="match status" value="1"/>
</dbReference>
<organism evidence="15 16">
    <name type="scientific">Desulfosarcina alkanivorans</name>
    <dbReference type="NCBI Taxonomy" id="571177"/>
    <lineage>
        <taxon>Bacteria</taxon>
        <taxon>Pseudomonadati</taxon>
        <taxon>Thermodesulfobacteriota</taxon>
        <taxon>Desulfobacteria</taxon>
        <taxon>Desulfobacterales</taxon>
        <taxon>Desulfosarcinaceae</taxon>
        <taxon>Desulfosarcina</taxon>
    </lineage>
</organism>
<dbReference type="EC" id="2.7.13.3" evidence="3"/>
<evidence type="ECO:0000256" key="11">
    <source>
        <dbReference type="SAM" id="Phobius"/>
    </source>
</evidence>
<evidence type="ECO:0000256" key="5">
    <source>
        <dbReference type="ARBA" id="ARBA00022679"/>
    </source>
</evidence>
<evidence type="ECO:0000256" key="9">
    <source>
        <dbReference type="SAM" id="Coils"/>
    </source>
</evidence>
<dbReference type="InterPro" id="IPR036097">
    <property type="entry name" value="HisK_dim/P_sf"/>
</dbReference>
<evidence type="ECO:0000256" key="8">
    <source>
        <dbReference type="PROSITE-ProRule" id="PRU00169"/>
    </source>
</evidence>
<keyword evidence="6" id="KW-0418">Kinase</keyword>
<comment type="subcellular location">
    <subcellularLocation>
        <location evidence="2">Membrane</location>
    </subcellularLocation>
</comment>
<feature type="domain" description="HAMP" evidence="14">
    <location>
        <begin position="225"/>
        <end position="277"/>
    </location>
</feature>
<dbReference type="CDD" id="cd00082">
    <property type="entry name" value="HisKA"/>
    <property type="match status" value="1"/>
</dbReference>
<keyword evidence="7" id="KW-0902">Two-component regulatory system</keyword>
<evidence type="ECO:0000256" key="3">
    <source>
        <dbReference type="ARBA" id="ARBA00012438"/>
    </source>
</evidence>
<dbReference type="Gene3D" id="3.40.50.2300">
    <property type="match status" value="2"/>
</dbReference>
<keyword evidence="11" id="KW-0812">Transmembrane</keyword>
<evidence type="ECO:0000256" key="2">
    <source>
        <dbReference type="ARBA" id="ARBA00004370"/>
    </source>
</evidence>
<name>A0A5K7YLE6_9BACT</name>
<dbReference type="GO" id="GO:0000155">
    <property type="term" value="F:phosphorelay sensor kinase activity"/>
    <property type="evidence" value="ECO:0007669"/>
    <property type="project" value="InterPro"/>
</dbReference>
<evidence type="ECO:0000313" key="15">
    <source>
        <dbReference type="EMBL" id="BBO69333.1"/>
    </source>
</evidence>
<dbReference type="CDD" id="cd17546">
    <property type="entry name" value="REC_hyHK_CKI1_RcsC-like"/>
    <property type="match status" value="1"/>
</dbReference>
<evidence type="ECO:0000256" key="10">
    <source>
        <dbReference type="SAM" id="MobiDB-lite"/>
    </source>
</evidence>
<feature type="region of interest" description="Disordered" evidence="10">
    <location>
        <begin position="789"/>
        <end position="836"/>
    </location>
</feature>
<dbReference type="Pfam" id="PF00672">
    <property type="entry name" value="HAMP"/>
    <property type="match status" value="1"/>
</dbReference>
<dbReference type="CDD" id="cd16922">
    <property type="entry name" value="HATPase_EvgS-ArcB-TorS-like"/>
    <property type="match status" value="1"/>
</dbReference>
<dbReference type="CDD" id="cd06225">
    <property type="entry name" value="HAMP"/>
    <property type="match status" value="1"/>
</dbReference>
<dbReference type="InterPro" id="IPR005467">
    <property type="entry name" value="His_kinase_dom"/>
</dbReference>
<feature type="domain" description="Response regulatory" evidence="13">
    <location>
        <begin position="838"/>
        <end position="951"/>
    </location>
</feature>
<gene>
    <name evidence="15" type="ORF">DSCA_32630</name>
</gene>
<dbReference type="SMART" id="SM00065">
    <property type="entry name" value="GAF"/>
    <property type="match status" value="1"/>
</dbReference>
<dbReference type="SMART" id="SM00448">
    <property type="entry name" value="REC"/>
    <property type="match status" value="2"/>
</dbReference>
<evidence type="ECO:0000259" key="14">
    <source>
        <dbReference type="PROSITE" id="PS50885"/>
    </source>
</evidence>
<evidence type="ECO:0000259" key="12">
    <source>
        <dbReference type="PROSITE" id="PS50109"/>
    </source>
</evidence>
<dbReference type="RefSeq" id="WP_155317383.1">
    <property type="nucleotide sequence ID" value="NZ_AP021874.1"/>
</dbReference>
<keyword evidence="16" id="KW-1185">Reference proteome</keyword>
<feature type="domain" description="Histidine kinase" evidence="12">
    <location>
        <begin position="552"/>
        <end position="785"/>
    </location>
</feature>
<keyword evidence="9" id="KW-0175">Coiled coil</keyword>
<protein>
    <recommendedName>
        <fullName evidence="3">histidine kinase</fullName>
        <ecNumber evidence="3">2.7.13.3</ecNumber>
    </recommendedName>
</protein>
<dbReference type="Gene3D" id="6.10.340.10">
    <property type="match status" value="1"/>
</dbReference>
<dbReference type="InterPro" id="IPR004358">
    <property type="entry name" value="Sig_transdc_His_kin-like_C"/>
</dbReference>
<dbReference type="InterPro" id="IPR029016">
    <property type="entry name" value="GAF-like_dom_sf"/>
</dbReference>
<dbReference type="PRINTS" id="PR00344">
    <property type="entry name" value="BCTRLSENSOR"/>
</dbReference>
<dbReference type="SUPFAM" id="SSF55874">
    <property type="entry name" value="ATPase domain of HSP90 chaperone/DNA topoisomerase II/histidine kinase"/>
    <property type="match status" value="1"/>
</dbReference>
<dbReference type="EMBL" id="AP021874">
    <property type="protein sequence ID" value="BBO69333.1"/>
    <property type="molecule type" value="Genomic_DNA"/>
</dbReference>
<dbReference type="Pfam" id="PF00512">
    <property type="entry name" value="HisKA"/>
    <property type="match status" value="1"/>
</dbReference>
<feature type="domain" description="Response regulatory" evidence="13">
    <location>
        <begin position="1102"/>
        <end position="1219"/>
    </location>
</feature>
<evidence type="ECO:0000256" key="7">
    <source>
        <dbReference type="ARBA" id="ARBA00023012"/>
    </source>
</evidence>
<dbReference type="GO" id="GO:0016020">
    <property type="term" value="C:membrane"/>
    <property type="evidence" value="ECO:0007669"/>
    <property type="project" value="UniProtKB-SubCell"/>
</dbReference>
<dbReference type="InterPro" id="IPR036890">
    <property type="entry name" value="HATPase_C_sf"/>
</dbReference>
<dbReference type="SMART" id="SM00304">
    <property type="entry name" value="HAMP"/>
    <property type="match status" value="1"/>
</dbReference>
<dbReference type="Gene3D" id="1.10.287.130">
    <property type="match status" value="1"/>
</dbReference>
<dbReference type="PROSITE" id="PS50110">
    <property type="entry name" value="RESPONSE_REGULATORY"/>
    <property type="match status" value="2"/>
</dbReference>
<evidence type="ECO:0000256" key="4">
    <source>
        <dbReference type="ARBA" id="ARBA00022553"/>
    </source>
</evidence>
<dbReference type="Gene3D" id="3.30.565.10">
    <property type="entry name" value="Histidine kinase-like ATPase, C-terminal domain"/>
    <property type="match status" value="1"/>
</dbReference>
<dbReference type="KEGG" id="dalk:DSCA_32630"/>
<keyword evidence="4 8" id="KW-0597">Phosphoprotein</keyword>
<dbReference type="PROSITE" id="PS50885">
    <property type="entry name" value="HAMP"/>
    <property type="match status" value="1"/>
</dbReference>
<keyword evidence="5" id="KW-0808">Transferase</keyword>
<proteinExistence type="predicted"/>
<dbReference type="SMART" id="SM00387">
    <property type="entry name" value="HATPase_c"/>
    <property type="match status" value="1"/>
</dbReference>
<evidence type="ECO:0000313" key="16">
    <source>
        <dbReference type="Proteomes" id="UP000427906"/>
    </source>
</evidence>
<keyword evidence="11" id="KW-1133">Transmembrane helix</keyword>
<dbReference type="PANTHER" id="PTHR45339:SF1">
    <property type="entry name" value="HYBRID SIGNAL TRANSDUCTION HISTIDINE KINASE J"/>
    <property type="match status" value="1"/>
</dbReference>
<feature type="transmembrane region" description="Helical" evidence="11">
    <location>
        <begin position="26"/>
        <end position="44"/>
    </location>
</feature>
<dbReference type="Gene3D" id="3.30.450.40">
    <property type="match status" value="1"/>
</dbReference>
<dbReference type="Pfam" id="PF00072">
    <property type="entry name" value="Response_reg"/>
    <property type="match status" value="1"/>
</dbReference>
<dbReference type="InterPro" id="IPR001789">
    <property type="entry name" value="Sig_transdc_resp-reg_receiver"/>
</dbReference>
<dbReference type="Pfam" id="PF02518">
    <property type="entry name" value="HATPase_c"/>
    <property type="match status" value="1"/>
</dbReference>
<dbReference type="FunFam" id="3.30.565.10:FF:000010">
    <property type="entry name" value="Sensor histidine kinase RcsC"/>
    <property type="match status" value="1"/>
</dbReference>
<feature type="transmembrane region" description="Helical" evidence="11">
    <location>
        <begin position="201"/>
        <end position="224"/>
    </location>
</feature>
<dbReference type="SUPFAM" id="SSF158472">
    <property type="entry name" value="HAMP domain-like"/>
    <property type="match status" value="1"/>
</dbReference>
<dbReference type="InterPro" id="IPR003661">
    <property type="entry name" value="HisK_dim/P_dom"/>
</dbReference>
<dbReference type="SMART" id="SM00388">
    <property type="entry name" value="HisKA"/>
    <property type="match status" value="1"/>
</dbReference>
<evidence type="ECO:0000259" key="13">
    <source>
        <dbReference type="PROSITE" id="PS50110"/>
    </source>
</evidence>
<dbReference type="AlphaFoldDB" id="A0A5K7YLE6"/>
<dbReference type="Pfam" id="PF01590">
    <property type="entry name" value="GAF"/>
    <property type="match status" value="1"/>
</dbReference>
<keyword evidence="11" id="KW-0472">Membrane</keyword>
<comment type="catalytic activity">
    <reaction evidence="1">
        <text>ATP + protein L-histidine = ADP + protein N-phospho-L-histidine.</text>
        <dbReference type="EC" id="2.7.13.3"/>
    </reaction>
</comment>
<evidence type="ECO:0000256" key="1">
    <source>
        <dbReference type="ARBA" id="ARBA00000085"/>
    </source>
</evidence>
<dbReference type="SUPFAM" id="SSF52172">
    <property type="entry name" value="CheY-like"/>
    <property type="match status" value="2"/>
</dbReference>
<dbReference type="OrthoDB" id="9796305at2"/>
<dbReference type="SUPFAM" id="SSF55781">
    <property type="entry name" value="GAF domain-like"/>
    <property type="match status" value="1"/>
</dbReference>
<feature type="modified residue" description="4-aspartylphosphate" evidence="8">
    <location>
        <position position="1152"/>
    </location>
</feature>
<dbReference type="InterPro" id="IPR011006">
    <property type="entry name" value="CheY-like_superfamily"/>
</dbReference>
<dbReference type="SUPFAM" id="SSF47384">
    <property type="entry name" value="Homodimeric domain of signal transducing histidine kinase"/>
    <property type="match status" value="1"/>
</dbReference>
<dbReference type="InterPro" id="IPR003018">
    <property type="entry name" value="GAF"/>
</dbReference>
<dbReference type="InterPro" id="IPR003594">
    <property type="entry name" value="HATPase_dom"/>
</dbReference>
<evidence type="ECO:0000256" key="6">
    <source>
        <dbReference type="ARBA" id="ARBA00022777"/>
    </source>
</evidence>
<dbReference type="InterPro" id="IPR003660">
    <property type="entry name" value="HAMP_dom"/>
</dbReference>
<dbReference type="PROSITE" id="PS50109">
    <property type="entry name" value="HIS_KIN"/>
    <property type="match status" value="1"/>
</dbReference>
<feature type="coiled-coil region" evidence="9">
    <location>
        <begin position="445"/>
        <end position="542"/>
    </location>
</feature>